<dbReference type="Proteomes" id="UP000266841">
    <property type="component" value="Unassembled WGS sequence"/>
</dbReference>
<protein>
    <submittedName>
        <fullName evidence="1">Uncharacterized protein</fullName>
    </submittedName>
</protein>
<accession>K0SIX0</accession>
<organism evidence="1 2">
    <name type="scientific">Thalassiosira oceanica</name>
    <name type="common">Marine diatom</name>
    <dbReference type="NCBI Taxonomy" id="159749"/>
    <lineage>
        <taxon>Eukaryota</taxon>
        <taxon>Sar</taxon>
        <taxon>Stramenopiles</taxon>
        <taxon>Ochrophyta</taxon>
        <taxon>Bacillariophyta</taxon>
        <taxon>Coscinodiscophyceae</taxon>
        <taxon>Thalassiosirophycidae</taxon>
        <taxon>Thalassiosirales</taxon>
        <taxon>Thalassiosiraceae</taxon>
        <taxon>Thalassiosira</taxon>
    </lineage>
</organism>
<name>K0SIX0_THAOC</name>
<gene>
    <name evidence="1" type="ORF">THAOC_21425</name>
</gene>
<proteinExistence type="predicted"/>
<dbReference type="EMBL" id="AGNL01025196">
    <property type="protein sequence ID" value="EJK58447.1"/>
    <property type="molecule type" value="Genomic_DNA"/>
</dbReference>
<comment type="caution">
    <text evidence="1">The sequence shown here is derived from an EMBL/GenBank/DDBJ whole genome shotgun (WGS) entry which is preliminary data.</text>
</comment>
<reference evidence="1 2" key="1">
    <citation type="journal article" date="2012" name="Genome Biol.">
        <title>Genome and low-iron response of an oceanic diatom adapted to chronic iron limitation.</title>
        <authorList>
            <person name="Lommer M."/>
            <person name="Specht M."/>
            <person name="Roy A.S."/>
            <person name="Kraemer L."/>
            <person name="Andreson R."/>
            <person name="Gutowska M.A."/>
            <person name="Wolf J."/>
            <person name="Bergner S.V."/>
            <person name="Schilhabel M.B."/>
            <person name="Klostermeier U.C."/>
            <person name="Beiko R.G."/>
            <person name="Rosenstiel P."/>
            <person name="Hippler M."/>
            <person name="Laroche J."/>
        </authorList>
    </citation>
    <scope>NUCLEOTIDE SEQUENCE [LARGE SCALE GENOMIC DNA]</scope>
    <source>
        <strain evidence="1 2">CCMP1005</strain>
    </source>
</reference>
<dbReference type="AlphaFoldDB" id="K0SIX0"/>
<sequence length="158" mass="18189">MHDNHQPPTFKERLSRLRYNGTPEIAIGSLIITVVGVDYMLQLRNDQQRQDMVKQLEMQVHRDAIISRKEDKELIQKGLDPKFRCVIRTVPDQFDGHKVLRNCKVGDIVDVLEEGVGPDRMYNLCSITRRTPNNDKKQGVSIGWFPTSCLQKIDEANS</sequence>
<dbReference type="OrthoDB" id="45768at2759"/>
<dbReference type="OMA" id="LEMQVHR"/>
<evidence type="ECO:0000313" key="1">
    <source>
        <dbReference type="EMBL" id="EJK58447.1"/>
    </source>
</evidence>
<evidence type="ECO:0000313" key="2">
    <source>
        <dbReference type="Proteomes" id="UP000266841"/>
    </source>
</evidence>
<dbReference type="eggNOG" id="ENOG502T2UD">
    <property type="taxonomic scope" value="Eukaryota"/>
</dbReference>
<keyword evidence="2" id="KW-1185">Reference proteome</keyword>